<keyword evidence="2" id="KW-1185">Reference proteome</keyword>
<evidence type="ECO:0000313" key="1">
    <source>
        <dbReference type="EMBL" id="ACU53957.1"/>
    </source>
</evidence>
<dbReference type="Pfam" id="PF02613">
    <property type="entry name" value="Nitrate_red_del"/>
    <property type="match status" value="1"/>
</dbReference>
<protein>
    <submittedName>
        <fullName evidence="1">Uncharacterized protein</fullName>
    </submittedName>
</protein>
<evidence type="ECO:0000313" key="2">
    <source>
        <dbReference type="Proteomes" id="UP000000771"/>
    </source>
</evidence>
<dbReference type="InterPro" id="IPR036411">
    <property type="entry name" value="TorD-like_sf"/>
</dbReference>
<reference evidence="1 2" key="1">
    <citation type="journal article" date="2009" name="Stand. Genomic Sci.">
        <title>Complete genome sequence of Acidimicrobium ferrooxidans type strain (ICP).</title>
        <authorList>
            <person name="Clum A."/>
            <person name="Nolan M."/>
            <person name="Lang E."/>
            <person name="Glavina Del Rio T."/>
            <person name="Tice H."/>
            <person name="Copeland A."/>
            <person name="Cheng J.F."/>
            <person name="Lucas S."/>
            <person name="Chen F."/>
            <person name="Bruce D."/>
            <person name="Goodwin L."/>
            <person name="Pitluck S."/>
            <person name="Ivanova N."/>
            <person name="Mavrommatis K."/>
            <person name="Mikhailova N."/>
            <person name="Pati A."/>
            <person name="Chen A."/>
            <person name="Palaniappan K."/>
            <person name="Goker M."/>
            <person name="Spring S."/>
            <person name="Land M."/>
            <person name="Hauser L."/>
            <person name="Chang Y.J."/>
            <person name="Jeffries C.C."/>
            <person name="Chain P."/>
            <person name="Bristow J."/>
            <person name="Eisen J.A."/>
            <person name="Markowitz V."/>
            <person name="Hugenholtz P."/>
            <person name="Kyrpides N.C."/>
            <person name="Klenk H.P."/>
            <person name="Lapidus A."/>
        </authorList>
    </citation>
    <scope>NUCLEOTIDE SEQUENCE [LARGE SCALE GENOMIC DNA]</scope>
    <source>
        <strain evidence="2">DSM 10331 / JCM 15462 / NBRC 103882 / ICP</strain>
    </source>
</reference>
<dbReference type="eggNOG" id="COG3381">
    <property type="taxonomic scope" value="Bacteria"/>
</dbReference>
<dbReference type="Gene3D" id="1.10.3480.10">
    <property type="entry name" value="TorD-like"/>
    <property type="match status" value="1"/>
</dbReference>
<dbReference type="HOGENOM" id="CLU_985621_0_0_11"/>
<sequence>MNQLDSDTRKLAEVVRGLAELSENPEPDPELLALFGVGRSRAAFTELFDFELPPYTSFFLTRGPLLGGEPTERTREFLATYVADLTTPALCDHVGFLLSVLAAALDRDALDFARAFLWEQLAPIGPLYACAARALGPPEYAPWAEHLLATLNSLAERLGVPSALPLHLRAAPDLETPDDLDGLLELCLSPALSGIVLTRRGILAAANRAEVPIRFGGRRFSFRSLLEADPREALALVRQSATEQDRWRLGSAFAPVEHWWHERRSALLARLAELEARPGSER</sequence>
<organism evidence="1 2">
    <name type="scientific">Acidimicrobium ferrooxidans (strain DSM 10331 / JCM 15462 / NBRC 103882 / ICP)</name>
    <dbReference type="NCBI Taxonomy" id="525909"/>
    <lineage>
        <taxon>Bacteria</taxon>
        <taxon>Bacillati</taxon>
        <taxon>Actinomycetota</taxon>
        <taxon>Acidimicrobiia</taxon>
        <taxon>Acidimicrobiales</taxon>
        <taxon>Acidimicrobiaceae</taxon>
        <taxon>Acidimicrobium</taxon>
    </lineage>
</organism>
<dbReference type="Proteomes" id="UP000000771">
    <property type="component" value="Chromosome"/>
</dbReference>
<dbReference type="STRING" id="525909.Afer_1019"/>
<dbReference type="EMBL" id="CP001631">
    <property type="protein sequence ID" value="ACU53957.1"/>
    <property type="molecule type" value="Genomic_DNA"/>
</dbReference>
<dbReference type="AlphaFoldDB" id="C7LYZ9"/>
<proteinExistence type="predicted"/>
<gene>
    <name evidence="1" type="ordered locus">Afer_1019</name>
</gene>
<dbReference type="SUPFAM" id="SSF89155">
    <property type="entry name" value="TorD-like"/>
    <property type="match status" value="1"/>
</dbReference>
<accession>C7LYZ9</accession>
<dbReference type="KEGG" id="afo:Afer_1019"/>
<dbReference type="OrthoDB" id="10011055at2"/>
<dbReference type="RefSeq" id="WP_015798443.1">
    <property type="nucleotide sequence ID" value="NC_013124.1"/>
</dbReference>
<dbReference type="InterPro" id="IPR020945">
    <property type="entry name" value="DMSO/NO3_reduct_chaperone"/>
</dbReference>
<name>C7LYZ9_ACIFD</name>